<dbReference type="Proteomes" id="UP000199024">
    <property type="component" value="Unassembled WGS sequence"/>
</dbReference>
<accession>A0A1I6L7D0</accession>
<dbReference type="STRING" id="474950.SAMN05421771_0375"/>
<protein>
    <recommendedName>
        <fullName evidence="3">DUF3891 domain-containing protein</fullName>
    </recommendedName>
</protein>
<evidence type="ECO:0000313" key="1">
    <source>
        <dbReference type="EMBL" id="SFR99413.1"/>
    </source>
</evidence>
<dbReference type="InterPro" id="IPR024992">
    <property type="entry name" value="DUF3891"/>
</dbReference>
<reference evidence="1 2" key="1">
    <citation type="submission" date="2016-10" db="EMBL/GenBank/DDBJ databases">
        <authorList>
            <person name="de Groot N.N."/>
        </authorList>
    </citation>
    <scope>NUCLEOTIDE SEQUENCE [LARGE SCALE GENOMIC DNA]</scope>
    <source>
        <strain evidence="1 2">DSM 21001</strain>
    </source>
</reference>
<name>A0A1I6L7D0_9BACT</name>
<dbReference type="AlphaFoldDB" id="A0A1I6L7D0"/>
<dbReference type="Pfam" id="PF13030">
    <property type="entry name" value="DUF3891"/>
    <property type="match status" value="1"/>
</dbReference>
<keyword evidence="2" id="KW-1185">Reference proteome</keyword>
<dbReference type="OrthoDB" id="190426at2"/>
<evidence type="ECO:0000313" key="2">
    <source>
        <dbReference type="Proteomes" id="UP000199024"/>
    </source>
</evidence>
<sequence>MLRLETPTGYFLVTHPAHAHLAAHFASHWGNDLFLPPTPRTSVLHGIRVHDDGWAARDAAPTITRAGKPSAFSLELVGAYSAFEEIDLAAYLAVREQAVELVEAVDPYSALLVSMHTYNLLTDRADRTTIAPAQLPLLDAFLDRQRLRQLRLMELVRTDPEYTAKDVCDETILNNFRLLQATDNLSLLSCVAFNRPSTCLHPLPTQTGERTIEVHPIGPRQFRLTPWPFDQPEIKTCVTARHVEGHTFPSSAALADAYDNAPTRELDIHLTA</sequence>
<gene>
    <name evidence="1" type="ORF">SAMN05421771_0375</name>
</gene>
<dbReference type="RefSeq" id="WP_089836086.1">
    <property type="nucleotide sequence ID" value="NZ_FOZL01000001.1"/>
</dbReference>
<dbReference type="EMBL" id="FOZL01000001">
    <property type="protein sequence ID" value="SFR99413.1"/>
    <property type="molecule type" value="Genomic_DNA"/>
</dbReference>
<evidence type="ECO:0008006" key="3">
    <source>
        <dbReference type="Google" id="ProtNLM"/>
    </source>
</evidence>
<organism evidence="1 2">
    <name type="scientific">Granulicella pectinivorans</name>
    <dbReference type="NCBI Taxonomy" id="474950"/>
    <lineage>
        <taxon>Bacteria</taxon>
        <taxon>Pseudomonadati</taxon>
        <taxon>Acidobacteriota</taxon>
        <taxon>Terriglobia</taxon>
        <taxon>Terriglobales</taxon>
        <taxon>Acidobacteriaceae</taxon>
        <taxon>Granulicella</taxon>
    </lineage>
</organism>
<proteinExistence type="predicted"/>